<name>A0A081XIN5_STRTO</name>
<feature type="compositionally biased region" description="Low complexity" evidence="1">
    <location>
        <begin position="460"/>
        <end position="471"/>
    </location>
</feature>
<reference evidence="2 3" key="1">
    <citation type="submission" date="2014-02" db="EMBL/GenBank/DDBJ databases">
        <title>The genome announcement of Streptomyces toyocaensis NRRL15009.</title>
        <authorList>
            <person name="Hong H.-J."/>
            <person name="Kwun M.J."/>
        </authorList>
    </citation>
    <scope>NUCLEOTIDE SEQUENCE [LARGE SCALE GENOMIC DNA]</scope>
    <source>
        <strain evidence="2 3">NRRL 15009</strain>
    </source>
</reference>
<protein>
    <submittedName>
        <fullName evidence="2">Uncharacterized protein</fullName>
    </submittedName>
</protein>
<accession>A0A081XIN5</accession>
<feature type="compositionally biased region" description="Low complexity" evidence="1">
    <location>
        <begin position="484"/>
        <end position="494"/>
    </location>
</feature>
<feature type="compositionally biased region" description="Gly residues" evidence="1">
    <location>
        <begin position="105"/>
        <end position="121"/>
    </location>
</feature>
<dbReference type="EMBL" id="JFCB01000043">
    <property type="protein sequence ID" value="KES03408.1"/>
    <property type="molecule type" value="Genomic_DNA"/>
</dbReference>
<dbReference type="STRING" id="55952.BU52_30690"/>
<proteinExistence type="predicted"/>
<feature type="compositionally biased region" description="Basic and acidic residues" evidence="1">
    <location>
        <begin position="75"/>
        <end position="86"/>
    </location>
</feature>
<comment type="caution">
    <text evidence="2">The sequence shown here is derived from an EMBL/GenBank/DDBJ whole genome shotgun (WGS) entry which is preliminary data.</text>
</comment>
<feature type="region of interest" description="Disordered" evidence="1">
    <location>
        <begin position="72"/>
        <end position="494"/>
    </location>
</feature>
<evidence type="ECO:0000313" key="2">
    <source>
        <dbReference type="EMBL" id="KES03408.1"/>
    </source>
</evidence>
<organism evidence="2 3">
    <name type="scientific">Streptomyces toyocaensis</name>
    <dbReference type="NCBI Taxonomy" id="55952"/>
    <lineage>
        <taxon>Bacteria</taxon>
        <taxon>Bacillati</taxon>
        <taxon>Actinomycetota</taxon>
        <taxon>Actinomycetes</taxon>
        <taxon>Kitasatosporales</taxon>
        <taxon>Streptomycetaceae</taxon>
        <taxon>Streptomyces</taxon>
    </lineage>
</organism>
<feature type="compositionally biased region" description="Gly residues" evidence="1">
    <location>
        <begin position="202"/>
        <end position="214"/>
    </location>
</feature>
<dbReference type="AlphaFoldDB" id="A0A081XIN5"/>
<feature type="compositionally biased region" description="Basic and acidic residues" evidence="1">
    <location>
        <begin position="337"/>
        <end position="350"/>
    </location>
</feature>
<sequence>MPAALRSDGLSEPQAPGDAGPPRTGALSLAAILAIALAAFEGLQTWIQESGPRRAEAAAHQRELELLAAKATADATRHHAEADREHSRARRVPSSHDYGRSALGRGPGGPGRGAGGIGPGRAGTVRTGLHNGSTQHRSGAGPGGPLTPGPGRSDGHAGTGPGVRRNGRRNGPGSDRNGSLRDRNSGGGSRNEGGSRRKDGPGSSGGSGTRGPAGAGSSRGSAGTGGSGRRSARQAVADWWGKGKKKPDGTGPDKGEKDSGSKGRKGGSGATDTKAALRKAVKASKPGPTFWEKAGDRLEDRWRKRRTEAPTTGAGGKADTKGRSTGNDGWTPPGDRTGFREAVFDAVNDRWKKRRERWTTDGGPRPKPNPSTSHKRGSTDRTTNPGPSSDPGAPDPDGTGPTPGGYGPRSSPFDADTGPAVTITVEQVDPPGAHAKRWQPDAIGPAPKALPAQSQPTLPRAPQRPAGQRPGTTRRKDPIPMPAPARRTATAPAPVTASVPAPGGMAAQHTTDITLDDALKALTLLTTAGMETYDDCAQLARQARRLLSDLETMAADLATTHNVSGKRTTRALSVLMESVGELVVHAERMARAALAAAETAEAEETAMARDYRPTQAATVDAGLAAPSARIHNEN</sequence>
<feature type="region of interest" description="Disordered" evidence="1">
    <location>
        <begin position="1"/>
        <end position="23"/>
    </location>
</feature>
<feature type="compositionally biased region" description="Basic and acidic residues" evidence="1">
    <location>
        <begin position="293"/>
        <end position="302"/>
    </location>
</feature>
<evidence type="ECO:0000313" key="3">
    <source>
        <dbReference type="Proteomes" id="UP000028341"/>
    </source>
</evidence>
<dbReference type="Proteomes" id="UP000028341">
    <property type="component" value="Unassembled WGS sequence"/>
</dbReference>
<gene>
    <name evidence="2" type="ORF">BU52_30690</name>
</gene>
<dbReference type="eggNOG" id="ENOG502ZMQH">
    <property type="taxonomic scope" value="Bacteria"/>
</dbReference>
<evidence type="ECO:0000256" key="1">
    <source>
        <dbReference type="SAM" id="MobiDB-lite"/>
    </source>
</evidence>
<feature type="compositionally biased region" description="Basic and acidic residues" evidence="1">
    <location>
        <begin position="246"/>
        <end position="261"/>
    </location>
</feature>
<feature type="compositionally biased region" description="Low complexity" evidence="1">
    <location>
        <begin position="385"/>
        <end position="400"/>
    </location>
</feature>
<keyword evidence="3" id="KW-1185">Reference proteome</keyword>